<feature type="compositionally biased region" description="Polar residues" evidence="1">
    <location>
        <begin position="516"/>
        <end position="531"/>
    </location>
</feature>
<feature type="region of interest" description="Disordered" evidence="1">
    <location>
        <begin position="516"/>
        <end position="540"/>
    </location>
</feature>
<gene>
    <name evidence="2" type="ORF">MMYC01_203932</name>
</gene>
<dbReference type="STRING" id="100816.A0A175WAW7"/>
<protein>
    <submittedName>
        <fullName evidence="2">Uncharacterized protein</fullName>
    </submittedName>
</protein>
<reference evidence="2 3" key="1">
    <citation type="journal article" date="2016" name="Genome Announc.">
        <title>Genome Sequence of Madurella mycetomatis mm55, Isolated from a Human Mycetoma Case in Sudan.</title>
        <authorList>
            <person name="Smit S."/>
            <person name="Derks M.F."/>
            <person name="Bervoets S."/>
            <person name="Fahal A."/>
            <person name="van Leeuwen W."/>
            <person name="van Belkum A."/>
            <person name="van de Sande W.W."/>
        </authorList>
    </citation>
    <scope>NUCLEOTIDE SEQUENCE [LARGE SCALE GENOMIC DNA]</scope>
    <source>
        <strain evidence="3">mm55</strain>
    </source>
</reference>
<dbReference type="PANTHER" id="PTHR42037">
    <property type="match status" value="1"/>
</dbReference>
<name>A0A175WAW7_9PEZI</name>
<dbReference type="AlphaFoldDB" id="A0A175WAW7"/>
<dbReference type="EMBL" id="LCTW02000051">
    <property type="protein sequence ID" value="KXX80763.1"/>
    <property type="molecule type" value="Genomic_DNA"/>
</dbReference>
<keyword evidence="3" id="KW-1185">Reference proteome</keyword>
<comment type="caution">
    <text evidence="2">The sequence shown here is derived from an EMBL/GenBank/DDBJ whole genome shotgun (WGS) entry which is preliminary data.</text>
</comment>
<accession>A0A175WAW7</accession>
<organism evidence="2 3">
    <name type="scientific">Madurella mycetomatis</name>
    <dbReference type="NCBI Taxonomy" id="100816"/>
    <lineage>
        <taxon>Eukaryota</taxon>
        <taxon>Fungi</taxon>
        <taxon>Dikarya</taxon>
        <taxon>Ascomycota</taxon>
        <taxon>Pezizomycotina</taxon>
        <taxon>Sordariomycetes</taxon>
        <taxon>Sordariomycetidae</taxon>
        <taxon>Sordariales</taxon>
        <taxon>Sordariales incertae sedis</taxon>
        <taxon>Madurella</taxon>
    </lineage>
</organism>
<evidence type="ECO:0000313" key="2">
    <source>
        <dbReference type="EMBL" id="KXX80763.1"/>
    </source>
</evidence>
<proteinExistence type="predicted"/>
<dbReference type="InterPro" id="IPR027796">
    <property type="entry name" value="OTT_1508_deam-like"/>
</dbReference>
<evidence type="ECO:0000313" key="3">
    <source>
        <dbReference type="Proteomes" id="UP000078237"/>
    </source>
</evidence>
<dbReference type="VEuPathDB" id="FungiDB:MMYC01_203932"/>
<dbReference type="OrthoDB" id="3251507at2759"/>
<dbReference type="PANTHER" id="PTHR42037:SF1">
    <property type="match status" value="1"/>
</dbReference>
<dbReference type="Pfam" id="PF14441">
    <property type="entry name" value="OTT_1508_deam"/>
    <property type="match status" value="1"/>
</dbReference>
<evidence type="ECO:0000256" key="1">
    <source>
        <dbReference type="SAM" id="MobiDB-lite"/>
    </source>
</evidence>
<dbReference type="Proteomes" id="UP000078237">
    <property type="component" value="Unassembled WGS sequence"/>
</dbReference>
<sequence length="540" mass="61072">MEGIIPLAPSRRKRFYEPVILLDSLRAVYRKENKVTEPDLEATAGKSPKQIFFCFVNKLGQICDNQPSQPLGKTVTSFVLLDSGTIEYRFASNQRDGQELNKVKKYIVDILNILGGVDDEVVNDKTLMAPIFSNILRMVLAFNRPRIEKYIGALCDQNNRLMHCIDTSAEEGLGIGKSVSQALRGLQTHIDAAMNTASDNNDECKTSTTPPPSVVLAVIRAVAHPHYYAVARHAQELLQEINTHYGPTLEEYLKQKTRGVDTVEDSPWSEVRHALGRLLSYFIAIKVLISARKLWPQIFVDFEVEWIPSTEPSLEPPEIRRNAKGIIDRMGRNRATMEAYQRHANDLQGLGLDNNIKDRVHHTKFRPIVHAEINLLDSIMRDEAQAYDEDEDPPRFFNEAEFGRYIGSSKPTCMLCHWYFAAHTSGVQCRSSHGNLYYNWRTPDVLETDGAEADQERNGIIESMIKAIREETSRAIKKRTYSRRKHDSRDTPSGILFGTIRGHDDDFDDLASRLSRTSLGGTDSSQDTSFSRAGAIIEEE</sequence>